<sequence>MHNPNVHKQLLKDASPVFAGMLQSGMKEEIENKMIIVDFPFIIVEAAINIFYGEKVLKEFSFEDALSLYRFGDKYLCSYIMGLVEGTLIKYISPTNIVQLIKFSDGFNVKKLYHSCIDSLIIYFKNSTPVFGLESLDKEFLATTFLYGFHPTIKIFYSNETIKR</sequence>
<dbReference type="Pfam" id="PF00651">
    <property type="entry name" value="BTB"/>
    <property type="match status" value="1"/>
</dbReference>
<proteinExistence type="predicted"/>
<protein>
    <submittedName>
        <fullName evidence="3">BTB domain-containing protein</fullName>
    </submittedName>
</protein>
<dbReference type="InterPro" id="IPR000210">
    <property type="entry name" value="BTB/POZ_dom"/>
</dbReference>
<dbReference type="Proteomes" id="UP000887578">
    <property type="component" value="Unplaced"/>
</dbReference>
<dbReference type="AlphaFoldDB" id="A0A914QWR3"/>
<dbReference type="PANTHER" id="PTHR24413">
    <property type="entry name" value="SPECKLE-TYPE POZ PROTEIN"/>
    <property type="match status" value="1"/>
</dbReference>
<accession>A0A914QWR3</accession>
<evidence type="ECO:0000259" key="1">
    <source>
        <dbReference type="Pfam" id="PF00651"/>
    </source>
</evidence>
<name>A0A914QWR3_9BILA</name>
<evidence type="ECO:0000313" key="3">
    <source>
        <dbReference type="WBParaSite" id="PDA_v2.g8511.t1"/>
    </source>
</evidence>
<evidence type="ECO:0000313" key="2">
    <source>
        <dbReference type="Proteomes" id="UP000887578"/>
    </source>
</evidence>
<reference evidence="3" key="1">
    <citation type="submission" date="2022-11" db="UniProtKB">
        <authorList>
            <consortium name="WormBaseParasite"/>
        </authorList>
    </citation>
    <scope>IDENTIFICATION</scope>
</reference>
<feature type="domain" description="BTB" evidence="1">
    <location>
        <begin position="5"/>
        <end position="89"/>
    </location>
</feature>
<dbReference type="CDD" id="cd18186">
    <property type="entry name" value="BTB_POZ_ZBTB_KLHL-like"/>
    <property type="match status" value="1"/>
</dbReference>
<dbReference type="SUPFAM" id="SSF54695">
    <property type="entry name" value="POZ domain"/>
    <property type="match status" value="1"/>
</dbReference>
<dbReference type="Gene3D" id="3.30.710.10">
    <property type="entry name" value="Potassium Channel Kv1.1, Chain A"/>
    <property type="match status" value="1"/>
</dbReference>
<dbReference type="InterPro" id="IPR011333">
    <property type="entry name" value="SKP1/BTB/POZ_sf"/>
</dbReference>
<dbReference type="WBParaSite" id="PDA_v2.g8511.t1">
    <property type="protein sequence ID" value="PDA_v2.g8511.t1"/>
    <property type="gene ID" value="PDA_v2.g8511"/>
</dbReference>
<keyword evidence="2" id="KW-1185">Reference proteome</keyword>
<organism evidence="2 3">
    <name type="scientific">Panagrolaimus davidi</name>
    <dbReference type="NCBI Taxonomy" id="227884"/>
    <lineage>
        <taxon>Eukaryota</taxon>
        <taxon>Metazoa</taxon>
        <taxon>Ecdysozoa</taxon>
        <taxon>Nematoda</taxon>
        <taxon>Chromadorea</taxon>
        <taxon>Rhabditida</taxon>
        <taxon>Tylenchina</taxon>
        <taxon>Panagrolaimomorpha</taxon>
        <taxon>Panagrolaimoidea</taxon>
        <taxon>Panagrolaimidae</taxon>
        <taxon>Panagrolaimus</taxon>
    </lineage>
</organism>